<dbReference type="EMBL" id="KJ538549">
    <property type="protein sequence ID" value="AHZ89328.1"/>
    <property type="molecule type" value="Genomic_DNA"/>
</dbReference>
<keyword evidence="1" id="KW-0812">Transmembrane</keyword>
<evidence type="ECO:0000256" key="1">
    <source>
        <dbReference type="SAM" id="Phobius"/>
    </source>
</evidence>
<keyword evidence="1" id="KW-0472">Membrane</keyword>
<dbReference type="AlphaFoldDB" id="A0A059VBX4"/>
<keyword evidence="1" id="KW-1133">Transmembrane helix</keyword>
<name>A0A059VBX4_9BACT</name>
<evidence type="ECO:0000313" key="2">
    <source>
        <dbReference type="EMBL" id="AHZ89328.1"/>
    </source>
</evidence>
<protein>
    <submittedName>
        <fullName evidence="2">Uncharacterized protein</fullName>
    </submittedName>
</protein>
<proteinExistence type="predicted"/>
<feature type="transmembrane region" description="Helical" evidence="1">
    <location>
        <begin position="59"/>
        <end position="81"/>
    </location>
</feature>
<accession>A0A059VBX4</accession>
<organism evidence="2">
    <name type="scientific">uncultured bacterium 'pool 3 contig00022'</name>
    <dbReference type="NCBI Taxonomy" id="1497872"/>
    <lineage>
        <taxon>Bacteria</taxon>
        <taxon>environmental samples</taxon>
    </lineage>
</organism>
<reference evidence="2" key="1">
    <citation type="submission" date="2014-03" db="EMBL/GenBank/DDBJ databases">
        <title>CTD 241 fosmid library clone Pool3 contig00022.</title>
        <authorList>
            <person name="Pierechod M."/>
            <person name="Altermark B."/>
            <person name="Willassen N.P."/>
        </authorList>
    </citation>
    <scope>NUCLEOTIDE SEQUENCE</scope>
</reference>
<sequence length="87" mass="9742">MSERLWLLRWHVHCVEDFLNGLRFGDEGDDLDFSATESAQQRVHFKNFLDHLCPTEPALSMRVAAILAVLVVLIGVLNSGLSQAFCA</sequence>